<evidence type="ECO:0000256" key="12">
    <source>
        <dbReference type="ARBA" id="ARBA00023002"/>
    </source>
</evidence>
<keyword evidence="8 16" id="KW-0274">FAD</keyword>
<dbReference type="EC" id="1.3.1.98" evidence="16"/>
<dbReference type="NCBIfam" id="NF010480">
    <property type="entry name" value="PRK13905.1"/>
    <property type="match status" value="1"/>
</dbReference>
<evidence type="ECO:0000256" key="10">
    <source>
        <dbReference type="ARBA" id="ARBA00022960"/>
    </source>
</evidence>
<dbReference type="PANTHER" id="PTHR21071">
    <property type="entry name" value="UDP-N-ACETYLENOLPYRUVOYLGLUCOSAMINE REDUCTASE"/>
    <property type="match status" value="1"/>
</dbReference>
<dbReference type="Gene3D" id="3.90.78.10">
    <property type="entry name" value="UDP-N-acetylenolpyruvoylglucosamine reductase, C-terminal domain"/>
    <property type="match status" value="1"/>
</dbReference>
<dbReference type="Gene3D" id="3.30.43.10">
    <property type="entry name" value="Uridine Diphospho-n-acetylenolpyruvylglucosamine Reductase, domain 2"/>
    <property type="match status" value="1"/>
</dbReference>
<evidence type="ECO:0000256" key="9">
    <source>
        <dbReference type="ARBA" id="ARBA00022857"/>
    </source>
</evidence>
<comment type="catalytic activity">
    <reaction evidence="15 16">
        <text>UDP-N-acetyl-alpha-D-muramate + NADP(+) = UDP-N-acetyl-3-O-(1-carboxyvinyl)-alpha-D-glucosamine + NADPH + H(+)</text>
        <dbReference type="Rhea" id="RHEA:12248"/>
        <dbReference type="ChEBI" id="CHEBI:15378"/>
        <dbReference type="ChEBI" id="CHEBI:57783"/>
        <dbReference type="ChEBI" id="CHEBI:58349"/>
        <dbReference type="ChEBI" id="CHEBI:68483"/>
        <dbReference type="ChEBI" id="CHEBI:70757"/>
        <dbReference type="EC" id="1.3.1.98"/>
    </reaction>
</comment>
<name>H5STJ4_ACEAU</name>
<evidence type="ECO:0000256" key="13">
    <source>
        <dbReference type="ARBA" id="ARBA00023306"/>
    </source>
</evidence>
<keyword evidence="12 16" id="KW-0560">Oxidoreductase</keyword>
<comment type="similarity">
    <text evidence="16">Belongs to the MurB family.</text>
</comment>
<reference evidence="18" key="2">
    <citation type="journal article" date="2012" name="PLoS ONE">
        <title>A Deeply Branching Thermophilic Bacterium with an Ancient Acetyl-CoA Pathway Dominates a Subsurface Ecosystem.</title>
        <authorList>
            <person name="Takami H."/>
            <person name="Noguchi H."/>
            <person name="Takaki Y."/>
            <person name="Uchiyama I."/>
            <person name="Toyoda A."/>
            <person name="Nishi S."/>
            <person name="Chee G.-J."/>
            <person name="Arai W."/>
            <person name="Nunoura T."/>
            <person name="Itoh T."/>
            <person name="Hattori M."/>
            <person name="Takai K."/>
        </authorList>
    </citation>
    <scope>NUCLEOTIDE SEQUENCE</scope>
</reference>
<dbReference type="SUPFAM" id="SSF56194">
    <property type="entry name" value="Uridine diphospho-N-Acetylenolpyruvylglucosamine reductase, MurB, C-terminal domain"/>
    <property type="match status" value="1"/>
</dbReference>
<feature type="active site" evidence="16">
    <location>
        <position position="179"/>
    </location>
</feature>
<dbReference type="NCBIfam" id="TIGR00179">
    <property type="entry name" value="murB"/>
    <property type="match status" value="1"/>
</dbReference>
<comment type="pathway">
    <text evidence="4 16">Cell wall biogenesis; peptidoglycan biosynthesis.</text>
</comment>
<evidence type="ECO:0000256" key="2">
    <source>
        <dbReference type="ARBA" id="ARBA00003921"/>
    </source>
</evidence>
<evidence type="ECO:0000256" key="3">
    <source>
        <dbReference type="ARBA" id="ARBA00004496"/>
    </source>
</evidence>
<keyword evidence="10 16" id="KW-0133">Cell shape</keyword>
<feature type="domain" description="FAD-binding PCMH-type" evidence="17">
    <location>
        <begin position="34"/>
        <end position="218"/>
    </location>
</feature>
<dbReference type="InterPro" id="IPR036318">
    <property type="entry name" value="FAD-bd_PCMH-like_sf"/>
</dbReference>
<dbReference type="SUPFAM" id="SSF56176">
    <property type="entry name" value="FAD-binding/transporter-associated domain-like"/>
    <property type="match status" value="1"/>
</dbReference>
<dbReference type="GO" id="GO:0071949">
    <property type="term" value="F:FAD binding"/>
    <property type="evidence" value="ECO:0007669"/>
    <property type="project" value="InterPro"/>
</dbReference>
<dbReference type="Pfam" id="PF02873">
    <property type="entry name" value="MurB_C"/>
    <property type="match status" value="1"/>
</dbReference>
<evidence type="ECO:0000256" key="8">
    <source>
        <dbReference type="ARBA" id="ARBA00022827"/>
    </source>
</evidence>
<dbReference type="PROSITE" id="PS51387">
    <property type="entry name" value="FAD_PCMH"/>
    <property type="match status" value="1"/>
</dbReference>
<proteinExistence type="inferred from homology"/>
<feature type="active site" evidence="16">
    <location>
        <position position="297"/>
    </location>
</feature>
<reference evidence="18" key="1">
    <citation type="journal article" date="2005" name="Environ. Microbiol.">
        <title>Genetic and functional properties of uncultivated thermophilic crenarchaeotes from a subsurface gold mine as revealed by analysis of genome fragments.</title>
        <authorList>
            <person name="Nunoura T."/>
            <person name="Hirayama H."/>
            <person name="Takami H."/>
            <person name="Oida H."/>
            <person name="Nishi S."/>
            <person name="Shimamura S."/>
            <person name="Suzuki Y."/>
            <person name="Inagaki F."/>
            <person name="Takai K."/>
            <person name="Nealson K.H."/>
            <person name="Horikoshi K."/>
        </authorList>
    </citation>
    <scope>NUCLEOTIDE SEQUENCE</scope>
</reference>
<dbReference type="PANTHER" id="PTHR21071:SF4">
    <property type="entry name" value="UDP-N-ACETYLENOLPYRUVOYLGLUCOSAMINE REDUCTASE"/>
    <property type="match status" value="1"/>
</dbReference>
<keyword evidence="6 16" id="KW-0132">Cell division</keyword>
<protein>
    <recommendedName>
        <fullName evidence="16">UDP-N-acetylenolpyruvoylglucosamine reductase</fullName>
        <ecNumber evidence="16">1.3.1.98</ecNumber>
    </recommendedName>
    <alternativeName>
        <fullName evidence="16">UDP-N-acetylmuramate dehydrogenase</fullName>
    </alternativeName>
</protein>
<dbReference type="InterPro" id="IPR016169">
    <property type="entry name" value="FAD-bd_PCMH_sub2"/>
</dbReference>
<dbReference type="GO" id="GO:0009252">
    <property type="term" value="P:peptidoglycan biosynthetic process"/>
    <property type="evidence" value="ECO:0007669"/>
    <property type="project" value="UniProtKB-UniRule"/>
</dbReference>
<keyword evidence="11 16" id="KW-0573">Peptidoglycan synthesis</keyword>
<evidence type="ECO:0000256" key="5">
    <source>
        <dbReference type="ARBA" id="ARBA00022490"/>
    </source>
</evidence>
<dbReference type="Pfam" id="PF01565">
    <property type="entry name" value="FAD_binding_4"/>
    <property type="match status" value="1"/>
</dbReference>
<evidence type="ECO:0000259" key="17">
    <source>
        <dbReference type="PROSITE" id="PS51387"/>
    </source>
</evidence>
<dbReference type="GO" id="GO:0051301">
    <property type="term" value="P:cell division"/>
    <property type="evidence" value="ECO:0007669"/>
    <property type="project" value="UniProtKB-KW"/>
</dbReference>
<sequence length="302" mass="32523">MTRLTSPAQHEELQNRLQGVVKRHEPLARHTSLRIGGPAEYFVLPASLEDIAETLEFARERGLPWVVLGNGTNVLFPDEGYRGIVLKLGPALGEITVKGDRVRAQAGASLAALISRVRSVGLRDLDFLVGIPGSVGGALVMNAGIPEGAIAEVVTRVGALTFDGKLITLTPEECHFGYRSSRFQQERLIVIEGEFALGRGKSWDGAELLRRRKERQPLGVPSPGCVFRNPVGVGATAGQLIDRAGLKGYRVGGARISPKHANFIVNEGGATSRDVLQLIDIARSVVLKYWGVELKLELAVVA</sequence>
<comment type="cofactor">
    <cofactor evidence="1 16">
        <name>FAD</name>
        <dbReference type="ChEBI" id="CHEBI:57692"/>
    </cofactor>
</comment>
<evidence type="ECO:0000256" key="6">
    <source>
        <dbReference type="ARBA" id="ARBA00022618"/>
    </source>
</evidence>
<keyword evidence="5 16" id="KW-0963">Cytoplasm</keyword>
<accession>H5STJ4</accession>
<dbReference type="GO" id="GO:0071555">
    <property type="term" value="P:cell wall organization"/>
    <property type="evidence" value="ECO:0007669"/>
    <property type="project" value="UniProtKB-KW"/>
</dbReference>
<dbReference type="InterPro" id="IPR003170">
    <property type="entry name" value="MurB"/>
</dbReference>
<keyword evidence="13 16" id="KW-0131">Cell cycle</keyword>
<organism evidence="18">
    <name type="scientific">Acetithermum autotrophicum</name>
    <dbReference type="NCBI Taxonomy" id="1446466"/>
    <lineage>
        <taxon>Bacteria</taxon>
        <taxon>Candidatus Bipolaricaulota</taxon>
        <taxon>Candidatus Acetithermum</taxon>
    </lineage>
</organism>
<keyword evidence="14 16" id="KW-0961">Cell wall biogenesis/degradation</keyword>
<evidence type="ECO:0000256" key="16">
    <source>
        <dbReference type="HAMAP-Rule" id="MF_00037"/>
    </source>
</evidence>
<dbReference type="EMBL" id="AP011803">
    <property type="protein sequence ID" value="BAL59844.1"/>
    <property type="molecule type" value="Genomic_DNA"/>
</dbReference>
<dbReference type="InterPro" id="IPR006094">
    <property type="entry name" value="Oxid_FAD_bind_N"/>
</dbReference>
<gene>
    <name evidence="16" type="primary">murB</name>
    <name evidence="18" type="ORF">HGMM_OP4C480</name>
</gene>
<evidence type="ECO:0000256" key="7">
    <source>
        <dbReference type="ARBA" id="ARBA00022630"/>
    </source>
</evidence>
<dbReference type="GO" id="GO:0005829">
    <property type="term" value="C:cytosol"/>
    <property type="evidence" value="ECO:0007669"/>
    <property type="project" value="TreeGrafter"/>
</dbReference>
<evidence type="ECO:0000256" key="15">
    <source>
        <dbReference type="ARBA" id="ARBA00048914"/>
    </source>
</evidence>
<comment type="subcellular location">
    <subcellularLocation>
        <location evidence="3 16">Cytoplasm</location>
    </subcellularLocation>
</comment>
<dbReference type="InterPro" id="IPR016167">
    <property type="entry name" value="FAD-bd_PCMH_sub1"/>
</dbReference>
<feature type="active site" description="Proton donor" evidence="16">
    <location>
        <position position="225"/>
    </location>
</feature>
<evidence type="ECO:0000256" key="11">
    <source>
        <dbReference type="ARBA" id="ARBA00022984"/>
    </source>
</evidence>
<dbReference type="InterPro" id="IPR036635">
    <property type="entry name" value="MurB_C_sf"/>
</dbReference>
<dbReference type="HAMAP" id="MF_00037">
    <property type="entry name" value="MurB"/>
    <property type="match status" value="1"/>
</dbReference>
<evidence type="ECO:0000256" key="14">
    <source>
        <dbReference type="ARBA" id="ARBA00023316"/>
    </source>
</evidence>
<comment type="function">
    <text evidence="2 16">Cell wall formation.</text>
</comment>
<dbReference type="Gene3D" id="3.30.465.10">
    <property type="match status" value="1"/>
</dbReference>
<keyword evidence="9 16" id="KW-0521">NADP</keyword>
<evidence type="ECO:0000256" key="4">
    <source>
        <dbReference type="ARBA" id="ARBA00004752"/>
    </source>
</evidence>
<keyword evidence="7 16" id="KW-0285">Flavoprotein</keyword>
<dbReference type="GO" id="GO:0008360">
    <property type="term" value="P:regulation of cell shape"/>
    <property type="evidence" value="ECO:0007669"/>
    <property type="project" value="UniProtKB-KW"/>
</dbReference>
<dbReference type="UniPathway" id="UPA00219"/>
<dbReference type="GO" id="GO:0008762">
    <property type="term" value="F:UDP-N-acetylmuramate dehydrogenase activity"/>
    <property type="evidence" value="ECO:0007669"/>
    <property type="project" value="UniProtKB-UniRule"/>
</dbReference>
<dbReference type="InterPro" id="IPR011601">
    <property type="entry name" value="MurB_C"/>
</dbReference>
<dbReference type="AlphaFoldDB" id="H5STJ4"/>
<evidence type="ECO:0000256" key="1">
    <source>
        <dbReference type="ARBA" id="ARBA00001974"/>
    </source>
</evidence>
<dbReference type="InterPro" id="IPR016166">
    <property type="entry name" value="FAD-bd_PCMH"/>
</dbReference>
<evidence type="ECO:0000313" key="18">
    <source>
        <dbReference type="EMBL" id="BAL59844.1"/>
    </source>
</evidence>